<evidence type="ECO:0000313" key="3">
    <source>
        <dbReference type="Proteomes" id="UP000758603"/>
    </source>
</evidence>
<dbReference type="GeneID" id="70136037"/>
<reference evidence="2" key="1">
    <citation type="journal article" date="2021" name="Nat. Commun.">
        <title>Genetic determinants of endophytism in the Arabidopsis root mycobiome.</title>
        <authorList>
            <person name="Mesny F."/>
            <person name="Miyauchi S."/>
            <person name="Thiergart T."/>
            <person name="Pickel B."/>
            <person name="Atanasova L."/>
            <person name="Karlsson M."/>
            <person name="Huettel B."/>
            <person name="Barry K.W."/>
            <person name="Haridas S."/>
            <person name="Chen C."/>
            <person name="Bauer D."/>
            <person name="Andreopoulos W."/>
            <person name="Pangilinan J."/>
            <person name="LaButti K."/>
            <person name="Riley R."/>
            <person name="Lipzen A."/>
            <person name="Clum A."/>
            <person name="Drula E."/>
            <person name="Henrissat B."/>
            <person name="Kohler A."/>
            <person name="Grigoriev I.V."/>
            <person name="Martin F.M."/>
            <person name="Hacquard S."/>
        </authorList>
    </citation>
    <scope>NUCLEOTIDE SEQUENCE</scope>
    <source>
        <strain evidence="2">MPI-SDFR-AT-0073</strain>
    </source>
</reference>
<evidence type="ECO:0000313" key="2">
    <source>
        <dbReference type="EMBL" id="KAH6655714.1"/>
    </source>
</evidence>
<gene>
    <name evidence="2" type="ORF">BKA67DRAFT_657636</name>
</gene>
<dbReference type="EMBL" id="JAGPXC010000003">
    <property type="protein sequence ID" value="KAH6655714.1"/>
    <property type="molecule type" value="Genomic_DNA"/>
</dbReference>
<dbReference type="RefSeq" id="XP_045959979.1">
    <property type="nucleotide sequence ID" value="XM_046107146.1"/>
</dbReference>
<name>A0A9P8UPK0_9PEZI</name>
<dbReference type="InterPro" id="IPR052400">
    <property type="entry name" value="Zn2-C6_fungal_TF"/>
</dbReference>
<accession>A0A9P8UPK0</accession>
<dbReference type="Pfam" id="PF11951">
    <property type="entry name" value="Fungal_trans_2"/>
    <property type="match status" value="1"/>
</dbReference>
<dbReference type="Proteomes" id="UP000758603">
    <property type="component" value="Unassembled WGS sequence"/>
</dbReference>
<dbReference type="InterPro" id="IPR021858">
    <property type="entry name" value="Fun_TF"/>
</dbReference>
<comment type="caution">
    <text evidence="2">The sequence shown here is derived from an EMBL/GenBank/DDBJ whole genome shotgun (WGS) entry which is preliminary data.</text>
</comment>
<keyword evidence="3" id="KW-1185">Reference proteome</keyword>
<dbReference type="AlphaFoldDB" id="A0A9P8UPK0"/>
<keyword evidence="1" id="KW-0539">Nucleus</keyword>
<proteinExistence type="predicted"/>
<protein>
    <submittedName>
        <fullName evidence="2">Uncharacterized protein</fullName>
    </submittedName>
</protein>
<dbReference type="PANTHER" id="PTHR47657:SF14">
    <property type="entry name" value="ZN(2)-C6 FUNGAL-TYPE DOMAIN-CONTAINING PROTEIN"/>
    <property type="match status" value="1"/>
</dbReference>
<dbReference type="OrthoDB" id="3546279at2759"/>
<organism evidence="2 3">
    <name type="scientific">Truncatella angustata</name>
    <dbReference type="NCBI Taxonomy" id="152316"/>
    <lineage>
        <taxon>Eukaryota</taxon>
        <taxon>Fungi</taxon>
        <taxon>Dikarya</taxon>
        <taxon>Ascomycota</taxon>
        <taxon>Pezizomycotina</taxon>
        <taxon>Sordariomycetes</taxon>
        <taxon>Xylariomycetidae</taxon>
        <taxon>Amphisphaeriales</taxon>
        <taxon>Sporocadaceae</taxon>
        <taxon>Truncatella</taxon>
    </lineage>
</organism>
<dbReference type="GO" id="GO:0000981">
    <property type="term" value="F:DNA-binding transcription factor activity, RNA polymerase II-specific"/>
    <property type="evidence" value="ECO:0007669"/>
    <property type="project" value="TreeGrafter"/>
</dbReference>
<sequence>MPDCNGEIARDMWSRIIPQIAFDSEVVLNPMLALSALHLHAHSPGNAPMSLAISRYLDRTLVNHREALQSFDGKLTEQVWLSAILLSNIYWLLAHQQRPDEPYELPFHGWRMMHGVTTLFLRRYSLLTELGYEWYGHVSASAMETHYKLSFDSAEHLETLKDDLADLMQRFEHQSRTNEEKIAYSEAQAYVIAFYRAYLRGTDTRVLRMFIGTMPIKCPPTYLKLLERHDPLAMAIMARLLVLLVPLESAWWINGIGDYEVVARDIRGIYELIPEHLRWCMDWPRKVLSGEIDLNRQSTKAQAKASRPSSQEKFT</sequence>
<dbReference type="PANTHER" id="PTHR47657">
    <property type="entry name" value="STEROL REGULATORY ELEMENT-BINDING PROTEIN ECM22"/>
    <property type="match status" value="1"/>
</dbReference>
<evidence type="ECO:0000256" key="1">
    <source>
        <dbReference type="ARBA" id="ARBA00023242"/>
    </source>
</evidence>